<protein>
    <submittedName>
        <fullName evidence="2">S-adenosylmethionine-diacylgycerolhomoserine-N-methyltransferase</fullName>
    </submittedName>
</protein>
<keyword evidence="2" id="KW-0489">Methyltransferase</keyword>
<dbReference type="CDD" id="cd02440">
    <property type="entry name" value="AdoMet_MTases"/>
    <property type="match status" value="1"/>
</dbReference>
<dbReference type="AlphaFoldDB" id="A0A2W7PPF1"/>
<sequence>MLEIACGTGRNLDHIARHDPGWVLYALDISREILRSARAKPGMCAALAHGDACDFDTDALFGVAQSDGIILSCSLSLIPDWHRALAARHDLTLEFSHLHTSHALHAFLGHCVA</sequence>
<reference evidence="2 3" key="1">
    <citation type="submission" date="2018-06" db="EMBL/GenBank/DDBJ databases">
        <title>Genomic Encyclopedia of Archaeal and Bacterial Type Strains, Phase II (KMG-II): from individual species to whole genera.</title>
        <authorList>
            <person name="Goeker M."/>
        </authorList>
    </citation>
    <scope>NUCLEOTIDE SEQUENCE [LARGE SCALE GENOMIC DNA]</scope>
    <source>
        <strain evidence="2 3">DSM 13087</strain>
    </source>
</reference>
<feature type="domain" description="Methyltransferase type 12" evidence="1">
    <location>
        <begin position="2"/>
        <end position="90"/>
    </location>
</feature>
<dbReference type="STRING" id="121821.GCA_001870675_03344"/>
<comment type="caution">
    <text evidence="2">The sequence shown here is derived from an EMBL/GenBank/DDBJ whole genome shotgun (WGS) entry which is preliminary data.</text>
</comment>
<name>A0A2W7PPF1_9RHOB</name>
<evidence type="ECO:0000313" key="3">
    <source>
        <dbReference type="Proteomes" id="UP000249364"/>
    </source>
</evidence>
<dbReference type="Pfam" id="PF08242">
    <property type="entry name" value="Methyltransf_12"/>
    <property type="match status" value="1"/>
</dbReference>
<keyword evidence="3" id="KW-1185">Reference proteome</keyword>
<dbReference type="InterPro" id="IPR013217">
    <property type="entry name" value="Methyltransf_12"/>
</dbReference>
<gene>
    <name evidence="2" type="ORF">LY56_03148</name>
</gene>
<dbReference type="Proteomes" id="UP000249364">
    <property type="component" value="Unassembled WGS sequence"/>
</dbReference>
<dbReference type="EMBL" id="QKZQ01000019">
    <property type="protein sequence ID" value="PZX38018.1"/>
    <property type="molecule type" value="Genomic_DNA"/>
</dbReference>
<accession>A0A2W7PPF1</accession>
<dbReference type="InterPro" id="IPR029063">
    <property type="entry name" value="SAM-dependent_MTases_sf"/>
</dbReference>
<dbReference type="GO" id="GO:0032259">
    <property type="term" value="P:methylation"/>
    <property type="evidence" value="ECO:0007669"/>
    <property type="project" value="UniProtKB-KW"/>
</dbReference>
<evidence type="ECO:0000313" key="2">
    <source>
        <dbReference type="EMBL" id="PZX38018.1"/>
    </source>
</evidence>
<dbReference type="GO" id="GO:0008168">
    <property type="term" value="F:methyltransferase activity"/>
    <property type="evidence" value="ECO:0007669"/>
    <property type="project" value="UniProtKB-KW"/>
</dbReference>
<proteinExistence type="predicted"/>
<evidence type="ECO:0000259" key="1">
    <source>
        <dbReference type="Pfam" id="PF08242"/>
    </source>
</evidence>
<organism evidence="2 3">
    <name type="scientific">Roseinatronobacter thiooxidans</name>
    <dbReference type="NCBI Taxonomy" id="121821"/>
    <lineage>
        <taxon>Bacteria</taxon>
        <taxon>Pseudomonadati</taxon>
        <taxon>Pseudomonadota</taxon>
        <taxon>Alphaproteobacteria</taxon>
        <taxon>Rhodobacterales</taxon>
        <taxon>Paracoccaceae</taxon>
        <taxon>Roseinatronobacter</taxon>
    </lineage>
</organism>
<dbReference type="SUPFAM" id="SSF53335">
    <property type="entry name" value="S-adenosyl-L-methionine-dependent methyltransferases"/>
    <property type="match status" value="1"/>
</dbReference>
<keyword evidence="2" id="KW-0808">Transferase</keyword>
<dbReference type="Gene3D" id="3.40.50.150">
    <property type="entry name" value="Vaccinia Virus protein VP39"/>
    <property type="match status" value="1"/>
</dbReference>